<dbReference type="SUPFAM" id="SSF54975">
    <property type="entry name" value="Acylphosphatase/BLUF domain-like"/>
    <property type="match status" value="1"/>
</dbReference>
<dbReference type="InterPro" id="IPR007024">
    <property type="entry name" value="BLUF_domain"/>
</dbReference>
<organism evidence="2 3">
    <name type="scientific">Sediminicola luteus</name>
    <dbReference type="NCBI Taxonomy" id="319238"/>
    <lineage>
        <taxon>Bacteria</taxon>
        <taxon>Pseudomonadati</taxon>
        <taxon>Bacteroidota</taxon>
        <taxon>Flavobacteriia</taxon>
        <taxon>Flavobacteriales</taxon>
        <taxon>Flavobacteriaceae</taxon>
        <taxon>Sediminicola</taxon>
    </lineage>
</organism>
<evidence type="ECO:0000313" key="3">
    <source>
        <dbReference type="Proteomes" id="UP001549773"/>
    </source>
</evidence>
<name>A0ABV2TV93_9FLAO</name>
<dbReference type="EMBL" id="JBEWYP010000003">
    <property type="protein sequence ID" value="MET7029193.1"/>
    <property type="molecule type" value="Genomic_DNA"/>
</dbReference>
<evidence type="ECO:0000313" key="2">
    <source>
        <dbReference type="EMBL" id="MET7029193.1"/>
    </source>
</evidence>
<reference evidence="2 3" key="1">
    <citation type="submission" date="2024-07" db="EMBL/GenBank/DDBJ databases">
        <title>The genome sequence of type strain Sediminicola luteus GDMCC 1.2596T.</title>
        <authorList>
            <person name="Liu Y."/>
        </authorList>
    </citation>
    <scope>NUCLEOTIDE SEQUENCE [LARGE SCALE GENOMIC DNA]</scope>
    <source>
        <strain evidence="2 3">GDMCC 1.2596</strain>
    </source>
</reference>
<dbReference type="RefSeq" id="WP_354618018.1">
    <property type="nucleotide sequence ID" value="NZ_JBEWYP010000003.1"/>
</dbReference>
<gene>
    <name evidence="2" type="ORF">ABXZ32_07290</name>
</gene>
<keyword evidence="3" id="KW-1185">Reference proteome</keyword>
<dbReference type="PROSITE" id="PS50925">
    <property type="entry name" value="BLUF"/>
    <property type="match status" value="1"/>
</dbReference>
<feature type="domain" description="BLUF" evidence="1">
    <location>
        <begin position="1"/>
        <end position="92"/>
    </location>
</feature>
<protein>
    <submittedName>
        <fullName evidence="2">BLUF domain-containing protein</fullName>
    </submittedName>
</protein>
<accession>A0ABV2TV93</accession>
<comment type="caution">
    <text evidence="2">The sequence shown here is derived from an EMBL/GenBank/DDBJ whole genome shotgun (WGS) entry which is preliminary data.</text>
</comment>
<evidence type="ECO:0000259" key="1">
    <source>
        <dbReference type="PROSITE" id="PS50925"/>
    </source>
</evidence>
<dbReference type="Proteomes" id="UP001549773">
    <property type="component" value="Unassembled WGS sequence"/>
</dbReference>
<dbReference type="InterPro" id="IPR036046">
    <property type="entry name" value="Acylphosphatase-like_dom_sf"/>
</dbReference>
<dbReference type="SMART" id="SM01034">
    <property type="entry name" value="BLUF"/>
    <property type="match status" value="1"/>
</dbReference>
<dbReference type="Gene3D" id="3.30.70.100">
    <property type="match status" value="1"/>
</dbReference>
<sequence>MYELVYSSKANKKTDKYAILDILKTAQSTNKALDITGCLVFHKTTFVQILEGNKEDIHGLFARISIDERHREVVILHEGEIKKRSFDSWSMAFHNLNDQNISQQDTQTFEQNLIMLSELVDRSSAASFLFWLNVRKQVMGWLV</sequence>
<proteinExistence type="predicted"/>
<dbReference type="Pfam" id="PF04940">
    <property type="entry name" value="BLUF"/>
    <property type="match status" value="1"/>
</dbReference>